<evidence type="ECO:0000313" key="12">
    <source>
        <dbReference type="Proteomes" id="UP000092024"/>
    </source>
</evidence>
<evidence type="ECO:0000256" key="1">
    <source>
        <dbReference type="ARBA" id="ARBA00000085"/>
    </source>
</evidence>
<dbReference type="Gene3D" id="3.30.565.10">
    <property type="entry name" value="Histidine kinase-like ATPase, C-terminal domain"/>
    <property type="match status" value="1"/>
</dbReference>
<keyword evidence="8" id="KW-0902">Two-component regulatory system</keyword>
<dbReference type="Gene3D" id="1.20.5.1930">
    <property type="match status" value="1"/>
</dbReference>
<evidence type="ECO:0000256" key="7">
    <source>
        <dbReference type="ARBA" id="ARBA00022840"/>
    </source>
</evidence>
<name>A0A1A5YCC3_9BACL</name>
<dbReference type="GO" id="GO:0016020">
    <property type="term" value="C:membrane"/>
    <property type="evidence" value="ECO:0007669"/>
    <property type="project" value="InterPro"/>
</dbReference>
<dbReference type="InterPro" id="IPR036890">
    <property type="entry name" value="HATPase_C_sf"/>
</dbReference>
<dbReference type="RefSeq" id="WP_068686514.1">
    <property type="nucleotide sequence ID" value="NZ_LYPA01000074.1"/>
</dbReference>
<keyword evidence="9" id="KW-0812">Transmembrane</keyword>
<proteinExistence type="predicted"/>
<evidence type="ECO:0000256" key="9">
    <source>
        <dbReference type="SAM" id="Phobius"/>
    </source>
</evidence>
<dbReference type="PANTHER" id="PTHR24421:SF10">
    <property type="entry name" value="NITRATE_NITRITE SENSOR PROTEIN NARQ"/>
    <property type="match status" value="1"/>
</dbReference>
<evidence type="ECO:0000256" key="2">
    <source>
        <dbReference type="ARBA" id="ARBA00012438"/>
    </source>
</evidence>
<dbReference type="InterPro" id="IPR050482">
    <property type="entry name" value="Sensor_HK_TwoCompSys"/>
</dbReference>
<organism evidence="11 12">
    <name type="scientific">Paenibacillus oryzae</name>
    <dbReference type="NCBI Taxonomy" id="1844972"/>
    <lineage>
        <taxon>Bacteria</taxon>
        <taxon>Bacillati</taxon>
        <taxon>Bacillota</taxon>
        <taxon>Bacilli</taxon>
        <taxon>Bacillales</taxon>
        <taxon>Paenibacillaceae</taxon>
        <taxon>Paenibacillus</taxon>
    </lineage>
</organism>
<keyword evidence="12" id="KW-1185">Reference proteome</keyword>
<keyword evidence="3" id="KW-0597">Phosphoprotein</keyword>
<comment type="caution">
    <text evidence="11">The sequence shown here is derived from an EMBL/GenBank/DDBJ whole genome shotgun (WGS) entry which is preliminary data.</text>
</comment>
<feature type="transmembrane region" description="Helical" evidence="9">
    <location>
        <begin position="122"/>
        <end position="138"/>
    </location>
</feature>
<gene>
    <name evidence="11" type="ORF">A7K91_25190</name>
</gene>
<dbReference type="Proteomes" id="UP000092024">
    <property type="component" value="Unassembled WGS sequence"/>
</dbReference>
<keyword evidence="9" id="KW-0472">Membrane</keyword>
<dbReference type="InterPro" id="IPR011712">
    <property type="entry name" value="Sig_transdc_His_kin_sub3_dim/P"/>
</dbReference>
<dbReference type="InterPro" id="IPR003594">
    <property type="entry name" value="HATPase_dom"/>
</dbReference>
<evidence type="ECO:0000256" key="4">
    <source>
        <dbReference type="ARBA" id="ARBA00022679"/>
    </source>
</evidence>
<evidence type="ECO:0000256" key="6">
    <source>
        <dbReference type="ARBA" id="ARBA00022777"/>
    </source>
</evidence>
<keyword evidence="6" id="KW-0418">Kinase</keyword>
<sequence>MAGTIRLLRYLFIILPFVYSFFHSGMIKDALFFVYFFALLLVVQARGKLSESLEMLFVPAELALILIAGLSYGDAIHLCLFSVLISLLERGGRNMRLRVPLLLLSYVALIRLTYFLDPIYQFALHMMFGVTLLLVYTLERIQKQNETLEIVYDELRSKHYELAEAKRRMGVDAKQLEQLAQANERNRIARDIHDELGHRLIRVKMMSEALSHMYASNPGGAGKLITQIRDQLSEGMETLRTTVHRLQPAQEETQRYSLDRLIKEFADSSGIEVRLHIDGQPYPLYPSEELTLYRNAQEAMTNAVRHGGATQITITLRFLNGLIVFAVSNNGAVMPGKSKVNNGMGFAGMEDRARRHGGYIEVQASEPFQVTTYLPHRRQEG</sequence>
<protein>
    <recommendedName>
        <fullName evidence="2">histidine kinase</fullName>
        <ecNumber evidence="2">2.7.13.3</ecNumber>
    </recommendedName>
</protein>
<evidence type="ECO:0000256" key="3">
    <source>
        <dbReference type="ARBA" id="ARBA00022553"/>
    </source>
</evidence>
<evidence type="ECO:0000256" key="8">
    <source>
        <dbReference type="ARBA" id="ARBA00023012"/>
    </source>
</evidence>
<feature type="transmembrane region" description="Helical" evidence="9">
    <location>
        <begin position="99"/>
        <end position="116"/>
    </location>
</feature>
<dbReference type="AlphaFoldDB" id="A0A1A5YCC3"/>
<dbReference type="PANTHER" id="PTHR24421">
    <property type="entry name" value="NITRATE/NITRITE SENSOR PROTEIN NARX-RELATED"/>
    <property type="match status" value="1"/>
</dbReference>
<keyword evidence="7" id="KW-0067">ATP-binding</keyword>
<dbReference type="Pfam" id="PF07730">
    <property type="entry name" value="HisKA_3"/>
    <property type="match status" value="1"/>
</dbReference>
<dbReference type="EC" id="2.7.13.3" evidence="2"/>
<dbReference type="CDD" id="cd16917">
    <property type="entry name" value="HATPase_UhpB-NarQ-NarX-like"/>
    <property type="match status" value="1"/>
</dbReference>
<dbReference type="OrthoDB" id="199946at2"/>
<dbReference type="EMBL" id="LYPA01000074">
    <property type="protein sequence ID" value="OBR63248.1"/>
    <property type="molecule type" value="Genomic_DNA"/>
</dbReference>
<feature type="transmembrane region" description="Helical" evidence="9">
    <location>
        <begin position="62"/>
        <end position="87"/>
    </location>
</feature>
<dbReference type="SMART" id="SM00387">
    <property type="entry name" value="HATPase_c"/>
    <property type="match status" value="1"/>
</dbReference>
<comment type="catalytic activity">
    <reaction evidence="1">
        <text>ATP + protein L-histidine = ADP + protein N-phospho-L-histidine.</text>
        <dbReference type="EC" id="2.7.13.3"/>
    </reaction>
</comment>
<feature type="domain" description="Histidine kinase/HSP90-like ATPase" evidence="10">
    <location>
        <begin position="287"/>
        <end position="378"/>
    </location>
</feature>
<dbReference type="GO" id="GO:0005524">
    <property type="term" value="F:ATP binding"/>
    <property type="evidence" value="ECO:0007669"/>
    <property type="project" value="UniProtKB-KW"/>
</dbReference>
<dbReference type="GO" id="GO:0046983">
    <property type="term" value="F:protein dimerization activity"/>
    <property type="evidence" value="ECO:0007669"/>
    <property type="project" value="InterPro"/>
</dbReference>
<keyword evidence="5" id="KW-0547">Nucleotide-binding</keyword>
<keyword evidence="4" id="KW-0808">Transferase</keyword>
<evidence type="ECO:0000313" key="11">
    <source>
        <dbReference type="EMBL" id="OBR63248.1"/>
    </source>
</evidence>
<dbReference type="Pfam" id="PF02518">
    <property type="entry name" value="HATPase_c"/>
    <property type="match status" value="1"/>
</dbReference>
<evidence type="ECO:0000256" key="5">
    <source>
        <dbReference type="ARBA" id="ARBA00022741"/>
    </source>
</evidence>
<keyword evidence="9" id="KW-1133">Transmembrane helix</keyword>
<evidence type="ECO:0000259" key="10">
    <source>
        <dbReference type="SMART" id="SM00387"/>
    </source>
</evidence>
<reference evidence="11 12" key="1">
    <citation type="submission" date="2016-05" db="EMBL/GenBank/DDBJ databases">
        <title>Paenibacillus oryzae. sp. nov., isolated from the rice root.</title>
        <authorList>
            <person name="Zhang J."/>
            <person name="Zhang X."/>
        </authorList>
    </citation>
    <scope>NUCLEOTIDE SEQUENCE [LARGE SCALE GENOMIC DNA]</scope>
    <source>
        <strain evidence="11 12">1DrF-4</strain>
    </source>
</reference>
<feature type="transmembrane region" description="Helical" evidence="9">
    <location>
        <begin position="12"/>
        <end position="42"/>
    </location>
</feature>
<accession>A0A1A5YCC3</accession>
<dbReference type="STRING" id="1844972.A7K91_25190"/>
<dbReference type="SUPFAM" id="SSF55874">
    <property type="entry name" value="ATPase domain of HSP90 chaperone/DNA topoisomerase II/histidine kinase"/>
    <property type="match status" value="1"/>
</dbReference>
<dbReference type="GO" id="GO:0000155">
    <property type="term" value="F:phosphorelay sensor kinase activity"/>
    <property type="evidence" value="ECO:0007669"/>
    <property type="project" value="InterPro"/>
</dbReference>